<dbReference type="EMBL" id="BK015328">
    <property type="protein sequence ID" value="DAE01626.1"/>
    <property type="molecule type" value="Genomic_DNA"/>
</dbReference>
<organism evidence="2">
    <name type="scientific">Siphoviridae sp. ctkyp1</name>
    <dbReference type="NCBI Taxonomy" id="2825646"/>
    <lineage>
        <taxon>Viruses</taxon>
        <taxon>Duplodnaviria</taxon>
        <taxon>Heunggongvirae</taxon>
        <taxon>Uroviricota</taxon>
        <taxon>Caudoviricetes</taxon>
    </lineage>
</organism>
<evidence type="ECO:0000313" key="2">
    <source>
        <dbReference type="EMBL" id="DAE01626.1"/>
    </source>
</evidence>
<keyword evidence="1" id="KW-0472">Membrane</keyword>
<proteinExistence type="predicted"/>
<name>A0A8S5P3P8_9CAUD</name>
<evidence type="ECO:0000256" key="1">
    <source>
        <dbReference type="SAM" id="Phobius"/>
    </source>
</evidence>
<reference evidence="2" key="1">
    <citation type="journal article" date="2021" name="Proc. Natl. Acad. Sci. U.S.A.">
        <title>A Catalog of Tens of Thousands of Viruses from Human Metagenomes Reveals Hidden Associations with Chronic Diseases.</title>
        <authorList>
            <person name="Tisza M.J."/>
            <person name="Buck C.B."/>
        </authorList>
    </citation>
    <scope>NUCLEOTIDE SEQUENCE</scope>
    <source>
        <strain evidence="2">Ctkyp1</strain>
    </source>
</reference>
<accession>A0A8S5P3P8</accession>
<protein>
    <submittedName>
        <fullName evidence="2">Uncharacterized protein</fullName>
    </submittedName>
</protein>
<feature type="transmembrane region" description="Helical" evidence="1">
    <location>
        <begin position="12"/>
        <end position="34"/>
    </location>
</feature>
<sequence length="35" mass="4220">MWNAKSRIYINYILILILFLILILLRYIALLVTLL</sequence>
<keyword evidence="1" id="KW-0812">Transmembrane</keyword>
<keyword evidence="1" id="KW-1133">Transmembrane helix</keyword>